<evidence type="ECO:0000313" key="2">
    <source>
        <dbReference type="Proteomes" id="UP000824533"/>
    </source>
</evidence>
<comment type="caution">
    <text evidence="1">The sequence shown here is derived from an EMBL/GenBank/DDBJ whole genome shotgun (WGS) entry which is preliminary data.</text>
</comment>
<organism evidence="1 2">
    <name type="scientific">Dendrolimus kikuchii</name>
    <dbReference type="NCBI Taxonomy" id="765133"/>
    <lineage>
        <taxon>Eukaryota</taxon>
        <taxon>Metazoa</taxon>
        <taxon>Ecdysozoa</taxon>
        <taxon>Arthropoda</taxon>
        <taxon>Hexapoda</taxon>
        <taxon>Insecta</taxon>
        <taxon>Pterygota</taxon>
        <taxon>Neoptera</taxon>
        <taxon>Endopterygota</taxon>
        <taxon>Lepidoptera</taxon>
        <taxon>Glossata</taxon>
        <taxon>Ditrysia</taxon>
        <taxon>Bombycoidea</taxon>
        <taxon>Lasiocampidae</taxon>
        <taxon>Dendrolimus</taxon>
    </lineage>
</organism>
<proteinExistence type="predicted"/>
<accession>A0ACC1D6A7</accession>
<sequence length="305" mass="35722">MINILDFIFINLAFVTTFTGVLILRFEKYVPAFIKKGFQYGCFAYQGSDANFLQIIEIPKSYYRHFYLFSSLFSSFSLIYMILVYFFDFGVNKYLFLALKGLLQDNNQPVSIAAALISMTLLTIQCLRRFYETYYVQVFAKSSKMNLSHYLAGIVHYFACIVVALGYSPLFCGNQNIEEIKWTDSKTSYLAVPLVALFAWAWYEQYQSNIIFANLRKDKKSGEIVTEEHRVPHGRLFEYVSSPHRMCEVIIYTVLICFLPTWTFFFIYLWVLSNQIQTAVQAHEWYKKTFNNYPANRCAIIPKVF</sequence>
<reference evidence="1 2" key="1">
    <citation type="journal article" date="2021" name="Front. Genet.">
        <title>Chromosome-Level Genome Assembly Reveals Significant Gene Expansion in the Toll and IMD Signaling Pathways of Dendrolimus kikuchii.</title>
        <authorList>
            <person name="Zhou J."/>
            <person name="Wu P."/>
            <person name="Xiong Z."/>
            <person name="Liu N."/>
            <person name="Zhao N."/>
            <person name="Ji M."/>
            <person name="Qiu Y."/>
            <person name="Yang B."/>
        </authorList>
    </citation>
    <scope>NUCLEOTIDE SEQUENCE [LARGE SCALE GENOMIC DNA]</scope>
    <source>
        <strain evidence="1">Ann1</strain>
    </source>
</reference>
<evidence type="ECO:0000313" key="1">
    <source>
        <dbReference type="EMBL" id="KAJ0179128.1"/>
    </source>
</evidence>
<gene>
    <name evidence="1" type="ORF">K1T71_004840</name>
</gene>
<dbReference type="EMBL" id="CM034394">
    <property type="protein sequence ID" value="KAJ0179128.1"/>
    <property type="molecule type" value="Genomic_DNA"/>
</dbReference>
<dbReference type="Proteomes" id="UP000824533">
    <property type="component" value="Linkage Group LG08"/>
</dbReference>
<protein>
    <submittedName>
        <fullName evidence="1">Uncharacterized protein</fullName>
    </submittedName>
</protein>
<name>A0ACC1D6A7_9NEOP</name>
<keyword evidence="2" id="KW-1185">Reference proteome</keyword>